<feature type="region of interest" description="Disordered" evidence="1">
    <location>
        <begin position="64"/>
        <end position="153"/>
    </location>
</feature>
<dbReference type="InterPro" id="IPR025392">
    <property type="entry name" value="DUF4124"/>
</dbReference>
<evidence type="ECO:0000313" key="4">
    <source>
        <dbReference type="EMBL" id="MCX2978653.1"/>
    </source>
</evidence>
<feature type="compositionally biased region" description="Basic and acidic residues" evidence="1">
    <location>
        <begin position="137"/>
        <end position="147"/>
    </location>
</feature>
<feature type="chain" id="PRO_5047372514" evidence="2">
    <location>
        <begin position="23"/>
        <end position="153"/>
    </location>
</feature>
<evidence type="ECO:0000256" key="1">
    <source>
        <dbReference type="SAM" id="MobiDB-lite"/>
    </source>
</evidence>
<accession>A0ABT3T8P8</accession>
<name>A0ABT3T8P8_9GAMM</name>
<feature type="domain" description="DUF4124" evidence="3">
    <location>
        <begin position="13"/>
        <end position="60"/>
    </location>
</feature>
<dbReference type="EMBL" id="SHNO01000001">
    <property type="protein sequence ID" value="MCX2978653.1"/>
    <property type="molecule type" value="Genomic_DNA"/>
</dbReference>
<organism evidence="4 5">
    <name type="scientific">Candidatus Marimicrobium litorale</name>
    <dbReference type="NCBI Taxonomy" id="2518991"/>
    <lineage>
        <taxon>Bacteria</taxon>
        <taxon>Pseudomonadati</taxon>
        <taxon>Pseudomonadota</taxon>
        <taxon>Gammaproteobacteria</taxon>
        <taxon>Cellvibrionales</taxon>
        <taxon>Halieaceae</taxon>
        <taxon>Marimicrobium</taxon>
    </lineage>
</organism>
<feature type="compositionally biased region" description="Basic and acidic residues" evidence="1">
    <location>
        <begin position="97"/>
        <end position="114"/>
    </location>
</feature>
<evidence type="ECO:0000313" key="5">
    <source>
        <dbReference type="Proteomes" id="UP001143304"/>
    </source>
</evidence>
<dbReference type="RefSeq" id="WP_279250349.1">
    <property type="nucleotide sequence ID" value="NZ_SHNO01000001.1"/>
</dbReference>
<gene>
    <name evidence="4" type="ORF">EYC82_14905</name>
</gene>
<dbReference type="Proteomes" id="UP001143304">
    <property type="component" value="Unassembled WGS sequence"/>
</dbReference>
<dbReference type="Pfam" id="PF13511">
    <property type="entry name" value="DUF4124"/>
    <property type="match status" value="1"/>
</dbReference>
<keyword evidence="2" id="KW-0732">Signal</keyword>
<sequence>MKILITLPACCVALALSWAVQAEIYESTNAQGNPVFTDTPTAGAEKVDLPQENIADAVRMAPQPEPVDASATPVAALPEPTVRPEESENVAVIPNTRNEELERGVAADMPREVGDIPSEEEMQRREDAMSGQYIDENGNRVRVEHRGHAGGRR</sequence>
<feature type="signal peptide" evidence="2">
    <location>
        <begin position="1"/>
        <end position="22"/>
    </location>
</feature>
<keyword evidence="5" id="KW-1185">Reference proteome</keyword>
<protein>
    <submittedName>
        <fullName evidence="4">DUF4124 domain-containing protein</fullName>
    </submittedName>
</protein>
<evidence type="ECO:0000259" key="3">
    <source>
        <dbReference type="Pfam" id="PF13511"/>
    </source>
</evidence>
<proteinExistence type="predicted"/>
<reference evidence="4" key="1">
    <citation type="submission" date="2019-02" db="EMBL/GenBank/DDBJ databases">
        <authorList>
            <person name="Li S.-H."/>
        </authorList>
    </citation>
    <scope>NUCLEOTIDE SEQUENCE</scope>
    <source>
        <strain evidence="4">IMCC11814</strain>
    </source>
</reference>
<comment type="caution">
    <text evidence="4">The sequence shown here is derived from an EMBL/GenBank/DDBJ whole genome shotgun (WGS) entry which is preliminary data.</text>
</comment>
<evidence type="ECO:0000256" key="2">
    <source>
        <dbReference type="SAM" id="SignalP"/>
    </source>
</evidence>